<evidence type="ECO:0000313" key="3">
    <source>
        <dbReference type="Proteomes" id="UP001281410"/>
    </source>
</evidence>
<dbReference type="AlphaFoldDB" id="A0AAE0AIN1"/>
<accession>A0AAE0AIN1</accession>
<protein>
    <recommendedName>
        <fullName evidence="1">DUF4283 domain-containing protein</fullName>
    </recommendedName>
</protein>
<keyword evidence="3" id="KW-1185">Reference proteome</keyword>
<dbReference type="EMBL" id="JANJYJ010000004">
    <property type="protein sequence ID" value="KAK3218114.1"/>
    <property type="molecule type" value="Genomic_DNA"/>
</dbReference>
<dbReference type="Pfam" id="PF14111">
    <property type="entry name" value="DUF4283"/>
    <property type="match status" value="1"/>
</dbReference>
<evidence type="ECO:0000259" key="1">
    <source>
        <dbReference type="Pfam" id="PF14111"/>
    </source>
</evidence>
<sequence length="416" mass="47104">MSVDGISKLCASMSLKEREGTARCLKQELKDDGLKKMSLGLVGKVLANKFINMDAIRTVLSRVSKVRGKFIVETVRSNILTFQFQSAEDRKRILMGGLWSFDNFLIVLEEQLGKGDGMESVMLLRYEQLPDHCYQCGSLWHKTRECTSEEDLQGIDSNQEPLFGSWLYESSSMTKTMQCLASACEQSSMGDEMAGDQLLKTNMESMGKRKEISKDLEFRDSESMIGKYRISSAMIDKARDLRISVSLVDKSRDFRPVIEVDLSENMRDFLKDIILNSVVKRIGKICNFFDQANVKGPITLMNSEPSNDQPFTNQAIRNSSQMMDIENLEHGRDTRELVSTGLSEVMKCIVWNVQVLGSGRAFHTLLQGYTSQLVVGNGKNRVNMRKNIDTSKKALNIANQNIRPDSWPNIRKLENK</sequence>
<dbReference type="Proteomes" id="UP001281410">
    <property type="component" value="Unassembled WGS sequence"/>
</dbReference>
<gene>
    <name evidence="2" type="ORF">Dsin_012084</name>
</gene>
<reference evidence="2" key="1">
    <citation type="journal article" date="2023" name="Plant J.">
        <title>Genome sequences and population genomics provide insights into the demographic history, inbreeding, and mutation load of two 'living fossil' tree species of Dipteronia.</title>
        <authorList>
            <person name="Feng Y."/>
            <person name="Comes H.P."/>
            <person name="Chen J."/>
            <person name="Zhu S."/>
            <person name="Lu R."/>
            <person name="Zhang X."/>
            <person name="Li P."/>
            <person name="Qiu J."/>
            <person name="Olsen K.M."/>
            <person name="Qiu Y."/>
        </authorList>
    </citation>
    <scope>NUCLEOTIDE SEQUENCE</scope>
    <source>
        <strain evidence="2">NBL</strain>
    </source>
</reference>
<dbReference type="InterPro" id="IPR025558">
    <property type="entry name" value="DUF4283"/>
</dbReference>
<evidence type="ECO:0000313" key="2">
    <source>
        <dbReference type="EMBL" id="KAK3218114.1"/>
    </source>
</evidence>
<dbReference type="InterPro" id="IPR040256">
    <property type="entry name" value="At4g02000-like"/>
</dbReference>
<dbReference type="PANTHER" id="PTHR31286:SF167">
    <property type="entry name" value="OS09G0268800 PROTEIN"/>
    <property type="match status" value="1"/>
</dbReference>
<feature type="domain" description="DUF4283" evidence="1">
    <location>
        <begin position="41"/>
        <end position="109"/>
    </location>
</feature>
<comment type="caution">
    <text evidence="2">The sequence shown here is derived from an EMBL/GenBank/DDBJ whole genome shotgun (WGS) entry which is preliminary data.</text>
</comment>
<organism evidence="2 3">
    <name type="scientific">Dipteronia sinensis</name>
    <dbReference type="NCBI Taxonomy" id="43782"/>
    <lineage>
        <taxon>Eukaryota</taxon>
        <taxon>Viridiplantae</taxon>
        <taxon>Streptophyta</taxon>
        <taxon>Embryophyta</taxon>
        <taxon>Tracheophyta</taxon>
        <taxon>Spermatophyta</taxon>
        <taxon>Magnoliopsida</taxon>
        <taxon>eudicotyledons</taxon>
        <taxon>Gunneridae</taxon>
        <taxon>Pentapetalae</taxon>
        <taxon>rosids</taxon>
        <taxon>malvids</taxon>
        <taxon>Sapindales</taxon>
        <taxon>Sapindaceae</taxon>
        <taxon>Hippocastanoideae</taxon>
        <taxon>Acereae</taxon>
        <taxon>Dipteronia</taxon>
    </lineage>
</organism>
<dbReference type="PANTHER" id="PTHR31286">
    <property type="entry name" value="GLYCINE-RICH CELL WALL STRUCTURAL PROTEIN 1.8-LIKE"/>
    <property type="match status" value="1"/>
</dbReference>
<proteinExistence type="predicted"/>
<name>A0AAE0AIN1_9ROSI</name>